<evidence type="ECO:0000256" key="4">
    <source>
        <dbReference type="HAMAP-Rule" id="MF_00167"/>
    </source>
</evidence>
<dbReference type="AlphaFoldDB" id="A0A562J6D3"/>
<dbReference type="PANTHER" id="PTHR34984:SF1">
    <property type="entry name" value="CARBON STORAGE REGULATOR"/>
    <property type="match status" value="1"/>
</dbReference>
<organism evidence="5 6">
    <name type="scientific">Sedimentibacter saalensis</name>
    <dbReference type="NCBI Taxonomy" id="130788"/>
    <lineage>
        <taxon>Bacteria</taxon>
        <taxon>Bacillati</taxon>
        <taxon>Bacillota</taxon>
        <taxon>Tissierellia</taxon>
        <taxon>Sedimentibacter</taxon>
    </lineage>
</organism>
<dbReference type="SUPFAM" id="SSF117130">
    <property type="entry name" value="CsrA-like"/>
    <property type="match status" value="1"/>
</dbReference>
<sequence>MLVIKRKESESILIGDDIEIIISEISQDKVKIAINAPKDIKITRKELAETCEFNINASEQISKISLNNIKLSLKNTDKK</sequence>
<evidence type="ECO:0000256" key="2">
    <source>
        <dbReference type="ARBA" id="ARBA00022845"/>
    </source>
</evidence>
<evidence type="ECO:0000313" key="6">
    <source>
        <dbReference type="Proteomes" id="UP000315343"/>
    </source>
</evidence>
<comment type="subunit">
    <text evidence="4">Homodimer; the beta-strands of each monomer intercalate to form a hydrophobic core, while the alpha-helices form wings that extend away from the core.</text>
</comment>
<dbReference type="GO" id="GO:0045947">
    <property type="term" value="P:negative regulation of translational initiation"/>
    <property type="evidence" value="ECO:0007669"/>
    <property type="project" value="UniProtKB-UniRule"/>
</dbReference>
<comment type="function">
    <text evidence="4">A translational regulator that binds mRNA to regulate translation initiation and/or mRNA stability. Usually binds in the 5'-UTR at or near the Shine-Dalgarno sequence preventing ribosome-binding, thus repressing translation. Its main target seems to be the major flagellin gene, while its function is anatagonized by FliW.</text>
</comment>
<dbReference type="GO" id="GO:1902208">
    <property type="term" value="P:regulation of bacterial-type flagellum assembly"/>
    <property type="evidence" value="ECO:0007669"/>
    <property type="project" value="UniProtKB-UniRule"/>
</dbReference>
<dbReference type="RefSeq" id="WP_145084835.1">
    <property type="nucleotide sequence ID" value="NZ_DAMBUX010000002.1"/>
</dbReference>
<keyword evidence="1 4" id="KW-0963">Cytoplasm</keyword>
<evidence type="ECO:0000256" key="3">
    <source>
        <dbReference type="ARBA" id="ARBA00022884"/>
    </source>
</evidence>
<evidence type="ECO:0000256" key="1">
    <source>
        <dbReference type="ARBA" id="ARBA00022490"/>
    </source>
</evidence>
<dbReference type="OrthoDB" id="9809061at2"/>
<dbReference type="GO" id="GO:0005829">
    <property type="term" value="C:cytosol"/>
    <property type="evidence" value="ECO:0007669"/>
    <property type="project" value="TreeGrafter"/>
</dbReference>
<proteinExistence type="inferred from homology"/>
<evidence type="ECO:0000313" key="5">
    <source>
        <dbReference type="EMBL" id="TWH78749.1"/>
    </source>
</evidence>
<dbReference type="GO" id="GO:0044781">
    <property type="term" value="P:bacterial-type flagellum organization"/>
    <property type="evidence" value="ECO:0007669"/>
    <property type="project" value="UniProtKB-KW"/>
</dbReference>
<keyword evidence="4" id="KW-1005">Bacterial flagellum biogenesis</keyword>
<dbReference type="GO" id="GO:0048027">
    <property type="term" value="F:mRNA 5'-UTR binding"/>
    <property type="evidence" value="ECO:0007669"/>
    <property type="project" value="UniProtKB-UniRule"/>
</dbReference>
<keyword evidence="3 4" id="KW-0694">RNA-binding</keyword>
<dbReference type="GO" id="GO:0006109">
    <property type="term" value="P:regulation of carbohydrate metabolic process"/>
    <property type="evidence" value="ECO:0007669"/>
    <property type="project" value="InterPro"/>
</dbReference>
<dbReference type="GO" id="GO:0006402">
    <property type="term" value="P:mRNA catabolic process"/>
    <property type="evidence" value="ECO:0007669"/>
    <property type="project" value="InterPro"/>
</dbReference>
<dbReference type="PANTHER" id="PTHR34984">
    <property type="entry name" value="CARBON STORAGE REGULATOR"/>
    <property type="match status" value="1"/>
</dbReference>
<name>A0A562J6D3_9FIRM</name>
<dbReference type="EMBL" id="VLKH01000008">
    <property type="protein sequence ID" value="TWH78749.1"/>
    <property type="molecule type" value="Genomic_DNA"/>
</dbReference>
<reference evidence="5 6" key="1">
    <citation type="submission" date="2019-07" db="EMBL/GenBank/DDBJ databases">
        <title>Genomic Encyclopedia of Type Strains, Phase I: the one thousand microbial genomes (KMG-I) project.</title>
        <authorList>
            <person name="Kyrpides N."/>
        </authorList>
    </citation>
    <scope>NUCLEOTIDE SEQUENCE [LARGE SCALE GENOMIC DNA]</scope>
    <source>
        <strain evidence="5 6">DSM 13558</strain>
    </source>
</reference>
<dbReference type="HAMAP" id="MF_00167">
    <property type="entry name" value="CsrA"/>
    <property type="match status" value="1"/>
</dbReference>
<accession>A0A562J6D3</accession>
<dbReference type="Proteomes" id="UP000315343">
    <property type="component" value="Unassembled WGS sequence"/>
</dbReference>
<comment type="similarity">
    <text evidence="4">Belongs to the CsrA/RsmA family.</text>
</comment>
<protein>
    <recommendedName>
        <fullName evidence="4">Translational regulator CsrA</fullName>
    </recommendedName>
</protein>
<dbReference type="InterPro" id="IPR036107">
    <property type="entry name" value="CsrA_sf"/>
</dbReference>
<gene>
    <name evidence="4" type="primary">csrA</name>
    <name evidence="5" type="ORF">LY60_02778</name>
</gene>
<keyword evidence="2 4" id="KW-0810">Translation regulation</keyword>
<dbReference type="Pfam" id="PF02599">
    <property type="entry name" value="CsrA"/>
    <property type="match status" value="1"/>
</dbReference>
<keyword evidence="4" id="KW-0678">Repressor</keyword>
<comment type="subcellular location">
    <subcellularLocation>
        <location evidence="4">Cytoplasm</location>
    </subcellularLocation>
</comment>
<comment type="caution">
    <text evidence="5">The sequence shown here is derived from an EMBL/GenBank/DDBJ whole genome shotgun (WGS) entry which is preliminary data.</text>
</comment>
<dbReference type="InterPro" id="IPR003751">
    <property type="entry name" value="CsrA"/>
</dbReference>
<keyword evidence="6" id="KW-1185">Reference proteome</keyword>
<dbReference type="Gene3D" id="2.60.40.4380">
    <property type="entry name" value="Translational regulator CsrA"/>
    <property type="match status" value="1"/>
</dbReference>